<feature type="region of interest" description="Disordered" evidence="2">
    <location>
        <begin position="1341"/>
        <end position="1389"/>
    </location>
</feature>
<evidence type="ECO:0000256" key="1">
    <source>
        <dbReference type="PROSITE-ProRule" id="PRU00221"/>
    </source>
</evidence>
<proteinExistence type="predicted"/>
<dbReference type="GO" id="GO:1990756">
    <property type="term" value="F:ubiquitin-like ligase-substrate adaptor activity"/>
    <property type="evidence" value="ECO:0007669"/>
    <property type="project" value="TreeGrafter"/>
</dbReference>
<feature type="compositionally biased region" description="Low complexity" evidence="2">
    <location>
        <begin position="669"/>
        <end position="688"/>
    </location>
</feature>
<reference evidence="3" key="1">
    <citation type="journal article" date="2020" name="bioRxiv">
        <title>Comparative genomics of Chlamydomonas.</title>
        <authorList>
            <person name="Craig R.J."/>
            <person name="Hasan A.R."/>
            <person name="Ness R.W."/>
            <person name="Keightley P.D."/>
        </authorList>
    </citation>
    <scope>NUCLEOTIDE SEQUENCE</scope>
    <source>
        <strain evidence="3">CCAP 11/70</strain>
    </source>
</reference>
<dbReference type="PROSITE" id="PS50082">
    <property type="entry name" value="WD_REPEATS_2"/>
    <property type="match status" value="1"/>
</dbReference>
<feature type="compositionally biased region" description="Gly residues" evidence="2">
    <location>
        <begin position="412"/>
        <end position="449"/>
    </location>
</feature>
<feature type="compositionally biased region" description="Low complexity" evidence="2">
    <location>
        <begin position="797"/>
        <end position="813"/>
    </location>
</feature>
<feature type="compositionally biased region" description="Low complexity" evidence="2">
    <location>
        <begin position="333"/>
        <end position="356"/>
    </location>
</feature>
<dbReference type="InterPro" id="IPR001680">
    <property type="entry name" value="WD40_rpt"/>
</dbReference>
<evidence type="ECO:0000313" key="4">
    <source>
        <dbReference type="Proteomes" id="UP000612055"/>
    </source>
</evidence>
<feature type="compositionally biased region" description="Gly residues" evidence="2">
    <location>
        <begin position="690"/>
        <end position="705"/>
    </location>
</feature>
<name>A0A835XQD4_9CHLO</name>
<feature type="compositionally biased region" description="Gly residues" evidence="2">
    <location>
        <begin position="753"/>
        <end position="769"/>
    </location>
</feature>
<dbReference type="PANTHER" id="PTHR22874:SF1">
    <property type="entry name" value="ACTIVATING MOLECULE IN BECN1-REGULATED AUTOPHAGY PROTEIN 1"/>
    <property type="match status" value="1"/>
</dbReference>
<feature type="region of interest" description="Disordered" evidence="2">
    <location>
        <begin position="113"/>
        <end position="191"/>
    </location>
</feature>
<dbReference type="GO" id="GO:0000045">
    <property type="term" value="P:autophagosome assembly"/>
    <property type="evidence" value="ECO:0007669"/>
    <property type="project" value="TreeGrafter"/>
</dbReference>
<dbReference type="EMBL" id="JAEHOE010000085">
    <property type="protein sequence ID" value="KAG2488328.1"/>
    <property type="molecule type" value="Genomic_DNA"/>
</dbReference>
<feature type="compositionally biased region" description="Gly residues" evidence="2">
    <location>
        <begin position="1116"/>
        <end position="1129"/>
    </location>
</feature>
<feature type="region of interest" description="Disordered" evidence="2">
    <location>
        <begin position="668"/>
        <end position="833"/>
    </location>
</feature>
<dbReference type="InterPro" id="IPR052596">
    <property type="entry name" value="AMBRA1_autophagy"/>
</dbReference>
<feature type="compositionally biased region" description="Low complexity" evidence="2">
    <location>
        <begin position="599"/>
        <end position="609"/>
    </location>
</feature>
<feature type="region of interest" description="Disordered" evidence="2">
    <location>
        <begin position="877"/>
        <end position="1010"/>
    </location>
</feature>
<dbReference type="Proteomes" id="UP000612055">
    <property type="component" value="Unassembled WGS sequence"/>
</dbReference>
<feature type="compositionally biased region" description="Low complexity" evidence="2">
    <location>
        <begin position="919"/>
        <end position="933"/>
    </location>
</feature>
<feature type="compositionally biased region" description="Gly residues" evidence="2">
    <location>
        <begin position="814"/>
        <end position="825"/>
    </location>
</feature>
<evidence type="ECO:0000256" key="2">
    <source>
        <dbReference type="SAM" id="MobiDB-lite"/>
    </source>
</evidence>
<feature type="compositionally biased region" description="Low complexity" evidence="2">
    <location>
        <begin position="155"/>
        <end position="169"/>
    </location>
</feature>
<feature type="region of interest" description="Disordered" evidence="2">
    <location>
        <begin position="587"/>
        <end position="609"/>
    </location>
</feature>
<keyword evidence="4" id="KW-1185">Reference proteome</keyword>
<dbReference type="OrthoDB" id="6363363at2759"/>
<feature type="compositionally biased region" description="Pro residues" evidence="2">
    <location>
        <begin position="934"/>
        <end position="945"/>
    </location>
</feature>
<comment type="caution">
    <text evidence="3">The sequence shown here is derived from an EMBL/GenBank/DDBJ whole genome shotgun (WGS) entry which is preliminary data.</text>
</comment>
<feature type="compositionally biased region" description="Gly residues" evidence="2">
    <location>
        <begin position="139"/>
        <end position="154"/>
    </location>
</feature>
<dbReference type="Gene3D" id="2.130.10.10">
    <property type="entry name" value="YVTN repeat-like/Quinoprotein amine dehydrogenase"/>
    <property type="match status" value="1"/>
</dbReference>
<feature type="compositionally biased region" description="Low complexity" evidence="2">
    <location>
        <begin position="1213"/>
        <end position="1223"/>
    </location>
</feature>
<protein>
    <submittedName>
        <fullName evidence="3">Uncharacterized protein</fullName>
    </submittedName>
</protein>
<feature type="repeat" description="WD" evidence="1">
    <location>
        <begin position="1"/>
        <end position="23"/>
    </location>
</feature>
<dbReference type="InterPro" id="IPR015943">
    <property type="entry name" value="WD40/YVTN_repeat-like_dom_sf"/>
</dbReference>
<dbReference type="SUPFAM" id="SSF50960">
    <property type="entry name" value="TolB, C-terminal domain"/>
    <property type="match status" value="1"/>
</dbReference>
<sequence length="1389" mass="133304">MASGSLDFTTVVWQVSTGRMLYKYNFGKPIASLAFDPSGTVLVVSAGHKVFSWQFARLATPVRILKTRRSLRALHFHPTAPHILLTAEVTERRPSAETAAAAAAQQAAPAGTAGGAAATTAGGGGGPLATAPGTANRGAGAGPWAGLGPAGGEALGQQGAEQGQQPAAGGRAGAGAGAAGDAAGAAGPRPLTDADVEVQDAVDDLAVFIAAQNRVPPPVHVLHLAQQQARAAAAAEARGAGGAGGSAAAGGGAGPANHQGNSLFSGMGLLRTILTGVTGVLGGHHGPAAGPAGPISQSAGGGHAAHGSATALGVNVHATSAGGALRGGGGAPSVGPAGPGTASMPGHDALAAAAHGSGAGGGGGRLHVIAPADVARQQSLGGGVRHAIPLVAPLQALPAGRPPPPRAARGGAPSGAGFVGGPAGAAAGGGGSGGGRGGAGGSGGGGQGPGTVLPASHVQAYDLTWGWDRTPNLTDYDVERQRHHALRAAPELPSAAVHDTPCVVSVRLWDHREPGAELRRELLVLPRVVLCSEMGIHFSPCGRFMACCVARDAPSDACRRWMAAQAAAVASAAAAGRTATHARLARGLDSGSDEGEAQGSDADGLGLGADEAAGGSGEGFIAAVTAAGTAAAAAAEAAGTAVTAMELASPGSAASYRSVEMADAGLASPTRVGGRGPAAAAGGEATVAWHGGGGGGGSGGGSGADGGDEADMECDTATQAYGAEAGSGGRRRCRSDGGDGGGVEGDRRLDPWGSGGDAAEGEGCAGGGRSDSVMRPGATVGLAAASAMSRPDGGAFASDPGGSGEADSAAAAGPGAGGSGAGGSGQAPRRRVRAAAAAASAISGAAHVGPHEDGDGAAEAVGPANAPDLSVAMLAPHSWAQPPRPPQDHGQGQAAAAGAQQTPGRHHHSTHHHRRHGRGAAAQQAQHGDGAAAAPPPPVPGPGPPMTRARARGSPRQPEPAAGPLPGQAHRAGAGPGPSTRPPRPGQAQPNAQGPAGDRAAAQEPTEGVSRAVADPRIAAAAAAAAPPLHAPNGGAGAASVAQGEPSAAQYGAAVHQPQAGAVQHTPSTFASIKAQLARLQHSGAARSDAAGAAAAGGAGGAAVEPRPPGFISDGGATGAGAGGSGAGAGQAAANGPTRQTQAPDATAVGNGACTAAGGACGSPASPARPCYELCVFYTGTSPVPPGAYPDLLPAYNAATFPAGAVPPPPSPTTSSDGGATPGVDTGPAPHFGALLCARPVAAAHCMTSVQISPCGKHVLVSYGRRHISLCSLVACEGRLAAAHSVVEVYSIPDLALVRVLLAADDEVNVAAFNAFPAGGLAYGTKEGRLRLIRHDRRQPVRSSIPFVPPPPSDDSDGSPPSRRNTSLASAAAFGGRRGPSAADDDSSS</sequence>
<organism evidence="3 4">
    <name type="scientific">Edaphochlamys debaryana</name>
    <dbReference type="NCBI Taxonomy" id="47281"/>
    <lineage>
        <taxon>Eukaryota</taxon>
        <taxon>Viridiplantae</taxon>
        <taxon>Chlorophyta</taxon>
        <taxon>core chlorophytes</taxon>
        <taxon>Chlorophyceae</taxon>
        <taxon>CS clade</taxon>
        <taxon>Chlamydomonadales</taxon>
        <taxon>Chlamydomonadales incertae sedis</taxon>
        <taxon>Edaphochlamys</taxon>
    </lineage>
</organism>
<feature type="region of interest" description="Disordered" evidence="2">
    <location>
        <begin position="1098"/>
        <end position="1145"/>
    </location>
</feature>
<dbReference type="GO" id="GO:0000423">
    <property type="term" value="P:mitophagy"/>
    <property type="evidence" value="ECO:0007669"/>
    <property type="project" value="TreeGrafter"/>
</dbReference>
<evidence type="ECO:0000313" key="3">
    <source>
        <dbReference type="EMBL" id="KAG2488328.1"/>
    </source>
</evidence>
<accession>A0A835XQD4</accession>
<feature type="compositionally biased region" description="Low complexity" evidence="2">
    <location>
        <begin position="179"/>
        <end position="190"/>
    </location>
</feature>
<feature type="compositionally biased region" description="Basic residues" evidence="2">
    <location>
        <begin position="904"/>
        <end position="918"/>
    </location>
</feature>
<keyword evidence="1" id="KW-0853">WD repeat</keyword>
<dbReference type="GO" id="GO:0080008">
    <property type="term" value="C:Cul4-RING E3 ubiquitin ligase complex"/>
    <property type="evidence" value="ECO:0007669"/>
    <property type="project" value="TreeGrafter"/>
</dbReference>
<feature type="region of interest" description="Disordered" evidence="2">
    <location>
        <begin position="325"/>
        <end position="361"/>
    </location>
</feature>
<dbReference type="PANTHER" id="PTHR22874">
    <property type="entry name" value="ACTIVATING MOLECULE IN BECN1-REGULATED AUTOPHAGY PROTEIN 1"/>
    <property type="match status" value="1"/>
</dbReference>
<feature type="region of interest" description="Disordered" evidence="2">
    <location>
        <begin position="1204"/>
        <end position="1225"/>
    </location>
</feature>
<feature type="region of interest" description="Disordered" evidence="2">
    <location>
        <begin position="395"/>
        <end position="452"/>
    </location>
</feature>
<gene>
    <name evidence="3" type="ORF">HYH03_013178</name>
</gene>
<feature type="compositionally biased region" description="Low complexity" evidence="2">
    <location>
        <begin position="890"/>
        <end position="903"/>
    </location>
</feature>